<evidence type="ECO:0000313" key="3">
    <source>
        <dbReference type="Proteomes" id="UP001141552"/>
    </source>
</evidence>
<protein>
    <submittedName>
        <fullName evidence="2">Uncharacterized protein</fullName>
    </submittedName>
</protein>
<feature type="non-terminal residue" evidence="2">
    <location>
        <position position="1"/>
    </location>
</feature>
<reference evidence="2" key="1">
    <citation type="submission" date="2022-02" db="EMBL/GenBank/DDBJ databases">
        <authorList>
            <person name="Henning P.M."/>
            <person name="McCubbin A.G."/>
            <person name="Shore J.S."/>
        </authorList>
    </citation>
    <scope>NUCLEOTIDE SEQUENCE</scope>
    <source>
        <strain evidence="2">F60SS</strain>
        <tissue evidence="2">Leaves</tissue>
    </source>
</reference>
<feature type="transmembrane region" description="Helical" evidence="1">
    <location>
        <begin position="6"/>
        <end position="38"/>
    </location>
</feature>
<sequence>LLVLLLRLLLVILLLRLLLVILLLRLLLRLLAVLLCYLRLVLLRCRNPLPLGSRVCSLISSGRSHFLQGWSLTR</sequence>
<keyword evidence="1" id="KW-0472">Membrane</keyword>
<gene>
    <name evidence="2" type="ORF">Tsubulata_018763</name>
</gene>
<name>A0A9Q0FVB8_9ROSI</name>
<accession>A0A9Q0FVB8</accession>
<evidence type="ECO:0000256" key="1">
    <source>
        <dbReference type="SAM" id="Phobius"/>
    </source>
</evidence>
<dbReference type="EMBL" id="JAKUCV010003619">
    <property type="protein sequence ID" value="KAJ4838197.1"/>
    <property type="molecule type" value="Genomic_DNA"/>
</dbReference>
<dbReference type="Proteomes" id="UP001141552">
    <property type="component" value="Unassembled WGS sequence"/>
</dbReference>
<keyword evidence="1" id="KW-0812">Transmembrane</keyword>
<organism evidence="2 3">
    <name type="scientific">Turnera subulata</name>
    <dbReference type="NCBI Taxonomy" id="218843"/>
    <lineage>
        <taxon>Eukaryota</taxon>
        <taxon>Viridiplantae</taxon>
        <taxon>Streptophyta</taxon>
        <taxon>Embryophyta</taxon>
        <taxon>Tracheophyta</taxon>
        <taxon>Spermatophyta</taxon>
        <taxon>Magnoliopsida</taxon>
        <taxon>eudicotyledons</taxon>
        <taxon>Gunneridae</taxon>
        <taxon>Pentapetalae</taxon>
        <taxon>rosids</taxon>
        <taxon>fabids</taxon>
        <taxon>Malpighiales</taxon>
        <taxon>Passifloraceae</taxon>
        <taxon>Turnera</taxon>
    </lineage>
</organism>
<dbReference type="AlphaFoldDB" id="A0A9Q0FVB8"/>
<dbReference type="EMBL" id="JAKUCV010003619">
    <property type="protein sequence ID" value="KAJ4838198.1"/>
    <property type="molecule type" value="Genomic_DNA"/>
</dbReference>
<keyword evidence="3" id="KW-1185">Reference proteome</keyword>
<reference evidence="2" key="2">
    <citation type="journal article" date="2023" name="Plants (Basel)">
        <title>Annotation of the Turnera subulata (Passifloraceae) Draft Genome Reveals the S-Locus Evolved after the Divergence of Turneroideae from Passifloroideae in a Stepwise Manner.</title>
        <authorList>
            <person name="Henning P.M."/>
            <person name="Roalson E.H."/>
            <person name="Mir W."/>
            <person name="McCubbin A.G."/>
            <person name="Shore J.S."/>
        </authorList>
    </citation>
    <scope>NUCLEOTIDE SEQUENCE</scope>
    <source>
        <strain evidence="2">F60SS</strain>
    </source>
</reference>
<proteinExistence type="predicted"/>
<keyword evidence="1" id="KW-1133">Transmembrane helix</keyword>
<evidence type="ECO:0000313" key="2">
    <source>
        <dbReference type="EMBL" id="KAJ4838197.1"/>
    </source>
</evidence>
<comment type="caution">
    <text evidence="2">The sequence shown here is derived from an EMBL/GenBank/DDBJ whole genome shotgun (WGS) entry which is preliminary data.</text>
</comment>